<reference evidence="1" key="1">
    <citation type="submission" date="2021-05" db="EMBL/GenBank/DDBJ databases">
        <authorList>
            <person name="Pan Q."/>
            <person name="Jouanno E."/>
            <person name="Zahm M."/>
            <person name="Klopp C."/>
            <person name="Cabau C."/>
            <person name="Louis A."/>
            <person name="Berthelot C."/>
            <person name="Parey E."/>
            <person name="Roest Crollius H."/>
            <person name="Montfort J."/>
            <person name="Robinson-Rechavi M."/>
            <person name="Bouchez O."/>
            <person name="Lampietro C."/>
            <person name="Lopez Roques C."/>
            <person name="Donnadieu C."/>
            <person name="Postlethwait J."/>
            <person name="Bobe J."/>
            <person name="Dillon D."/>
            <person name="Chandos A."/>
            <person name="von Hippel F."/>
            <person name="Guiguen Y."/>
        </authorList>
    </citation>
    <scope>NUCLEOTIDE SEQUENCE</scope>
    <source>
        <strain evidence="1">YG-Jan2019</strain>
    </source>
</reference>
<evidence type="ECO:0000313" key="1">
    <source>
        <dbReference type="EMBL" id="KAJ7992804.1"/>
    </source>
</evidence>
<protein>
    <submittedName>
        <fullName evidence="1">Uncharacterized protein</fullName>
    </submittedName>
</protein>
<organism evidence="1 2">
    <name type="scientific">Dallia pectoralis</name>
    <name type="common">Alaska blackfish</name>
    <dbReference type="NCBI Taxonomy" id="75939"/>
    <lineage>
        <taxon>Eukaryota</taxon>
        <taxon>Metazoa</taxon>
        <taxon>Chordata</taxon>
        <taxon>Craniata</taxon>
        <taxon>Vertebrata</taxon>
        <taxon>Euteleostomi</taxon>
        <taxon>Actinopterygii</taxon>
        <taxon>Neopterygii</taxon>
        <taxon>Teleostei</taxon>
        <taxon>Protacanthopterygii</taxon>
        <taxon>Esociformes</taxon>
        <taxon>Umbridae</taxon>
        <taxon>Dallia</taxon>
    </lineage>
</organism>
<evidence type="ECO:0000313" key="2">
    <source>
        <dbReference type="Proteomes" id="UP001157502"/>
    </source>
</evidence>
<comment type="caution">
    <text evidence="1">The sequence shown here is derived from an EMBL/GenBank/DDBJ whole genome shotgun (WGS) entry which is preliminary data.</text>
</comment>
<sequence>MDVPPRDLGKMAHRCPICNLKYANLVQHLKLGEQVCNRTELDLLCKMAHTHFTAPLDCPVHSCESIQLTRLDKHLSRVHNLQSEMVTLYMQTAKDRYIARELALLRASRPHPPMVSHIDEVNDAAVEEGIRREIEGHSSQPSALSAAEPSDPSAAEPSALSAAEPS</sequence>
<gene>
    <name evidence="1" type="ORF">DPEC_G00282490</name>
</gene>
<proteinExistence type="predicted"/>
<accession>A0ACC2FN65</accession>
<keyword evidence="2" id="KW-1185">Reference proteome</keyword>
<dbReference type="EMBL" id="CM055752">
    <property type="protein sequence ID" value="KAJ7992804.1"/>
    <property type="molecule type" value="Genomic_DNA"/>
</dbReference>
<name>A0ACC2FN65_DALPE</name>
<feature type="non-terminal residue" evidence="1">
    <location>
        <position position="166"/>
    </location>
</feature>
<dbReference type="Proteomes" id="UP001157502">
    <property type="component" value="Chromosome 25"/>
</dbReference>